<evidence type="ECO:0000313" key="2">
    <source>
        <dbReference type="Proteomes" id="UP000183832"/>
    </source>
</evidence>
<evidence type="ECO:0000313" key="1">
    <source>
        <dbReference type="EMBL" id="CRK87662.1"/>
    </source>
</evidence>
<keyword evidence="2" id="KW-1185">Reference proteome</keyword>
<proteinExistence type="predicted"/>
<gene>
    <name evidence="1" type="ORF">CLUMA_CG001455</name>
</gene>
<sequence>MCFFYFIIAPLHHYEWNAMIIEEYDNDDHDDNSRKDAVFQPTAAHLMSTECQKKCNLARGKIL</sequence>
<dbReference type="AlphaFoldDB" id="A0A1J1HMH9"/>
<protein>
    <submittedName>
        <fullName evidence="1">CLUMA_CG001455, isoform A</fullName>
    </submittedName>
</protein>
<accession>A0A1J1HMH9</accession>
<reference evidence="1 2" key="1">
    <citation type="submission" date="2015-04" db="EMBL/GenBank/DDBJ databases">
        <authorList>
            <person name="Syromyatnikov M.Y."/>
            <person name="Popov V.N."/>
        </authorList>
    </citation>
    <scope>NUCLEOTIDE SEQUENCE [LARGE SCALE GENOMIC DNA]</scope>
</reference>
<name>A0A1J1HMH9_9DIPT</name>
<organism evidence="1 2">
    <name type="scientific">Clunio marinus</name>
    <dbReference type="NCBI Taxonomy" id="568069"/>
    <lineage>
        <taxon>Eukaryota</taxon>
        <taxon>Metazoa</taxon>
        <taxon>Ecdysozoa</taxon>
        <taxon>Arthropoda</taxon>
        <taxon>Hexapoda</taxon>
        <taxon>Insecta</taxon>
        <taxon>Pterygota</taxon>
        <taxon>Neoptera</taxon>
        <taxon>Endopterygota</taxon>
        <taxon>Diptera</taxon>
        <taxon>Nematocera</taxon>
        <taxon>Chironomoidea</taxon>
        <taxon>Chironomidae</taxon>
        <taxon>Clunio</taxon>
    </lineage>
</organism>
<dbReference type="EMBL" id="CVRI01000004">
    <property type="protein sequence ID" value="CRK87662.1"/>
    <property type="molecule type" value="Genomic_DNA"/>
</dbReference>
<dbReference type="Proteomes" id="UP000183832">
    <property type="component" value="Unassembled WGS sequence"/>
</dbReference>